<dbReference type="PANTHER" id="PTHR43245:SF13">
    <property type="entry name" value="UDP-D-APIOSE_UDP-D-XYLOSE SYNTHASE 2"/>
    <property type="match status" value="1"/>
</dbReference>
<accession>A0A1X7AC59</accession>
<dbReference type="Gene3D" id="3.40.50.720">
    <property type="entry name" value="NAD(P)-binding Rossmann-like Domain"/>
    <property type="match status" value="1"/>
</dbReference>
<dbReference type="OrthoDB" id="9801785at2"/>
<evidence type="ECO:0000313" key="3">
    <source>
        <dbReference type="Proteomes" id="UP000193778"/>
    </source>
</evidence>
<dbReference type="InterPro" id="IPR050177">
    <property type="entry name" value="Lipid_A_modif_metabolic_enz"/>
</dbReference>
<protein>
    <submittedName>
        <fullName evidence="2">UDP-glucose 4-epimerase</fullName>
        <ecNumber evidence="2">5.1.3.2</ecNumber>
    </submittedName>
</protein>
<dbReference type="RefSeq" id="WP_085824735.1">
    <property type="nucleotide sequence ID" value="NZ_FWFP01000017.1"/>
</dbReference>
<dbReference type="SUPFAM" id="SSF51735">
    <property type="entry name" value="NAD(P)-binding Rossmann-fold domains"/>
    <property type="match status" value="1"/>
</dbReference>
<dbReference type="InterPro" id="IPR001509">
    <property type="entry name" value="Epimerase_deHydtase"/>
</dbReference>
<gene>
    <name evidence="2" type="ORF">RUM8411_04296</name>
</gene>
<dbReference type="Pfam" id="PF01370">
    <property type="entry name" value="Epimerase"/>
    <property type="match status" value="1"/>
</dbReference>
<feature type="domain" description="NAD-dependent epimerase/dehydratase" evidence="1">
    <location>
        <begin position="5"/>
        <end position="237"/>
    </location>
</feature>
<evidence type="ECO:0000313" key="2">
    <source>
        <dbReference type="EMBL" id="SLN75954.1"/>
    </source>
</evidence>
<organism evidence="2 3">
    <name type="scientific">Ruegeria meonggei</name>
    <dbReference type="NCBI Taxonomy" id="1446476"/>
    <lineage>
        <taxon>Bacteria</taxon>
        <taxon>Pseudomonadati</taxon>
        <taxon>Pseudomonadota</taxon>
        <taxon>Alphaproteobacteria</taxon>
        <taxon>Rhodobacterales</taxon>
        <taxon>Roseobacteraceae</taxon>
        <taxon>Ruegeria</taxon>
    </lineage>
</organism>
<keyword evidence="2" id="KW-0413">Isomerase</keyword>
<dbReference type="Proteomes" id="UP000193778">
    <property type="component" value="Unassembled WGS sequence"/>
</dbReference>
<dbReference type="EMBL" id="FWFP01000017">
    <property type="protein sequence ID" value="SLN75954.1"/>
    <property type="molecule type" value="Genomic_DNA"/>
</dbReference>
<dbReference type="InterPro" id="IPR036291">
    <property type="entry name" value="NAD(P)-bd_dom_sf"/>
</dbReference>
<evidence type="ECO:0000259" key="1">
    <source>
        <dbReference type="Pfam" id="PF01370"/>
    </source>
</evidence>
<dbReference type="EC" id="5.1.3.2" evidence="2"/>
<name>A0A1X7AC59_9RHOB</name>
<dbReference type="AlphaFoldDB" id="A0A1X7AC59"/>
<keyword evidence="3" id="KW-1185">Reference proteome</keyword>
<dbReference type="GO" id="GO:0003978">
    <property type="term" value="F:UDP-glucose 4-epimerase activity"/>
    <property type="evidence" value="ECO:0007669"/>
    <property type="project" value="UniProtKB-EC"/>
</dbReference>
<reference evidence="3" key="1">
    <citation type="submission" date="2017-03" db="EMBL/GenBank/DDBJ databases">
        <authorList>
            <person name="Rodrigo-Torres L."/>
            <person name="Arahal R.D."/>
            <person name="Lucena T."/>
        </authorList>
    </citation>
    <scope>NUCLEOTIDE SEQUENCE [LARGE SCALE GENOMIC DNA]</scope>
    <source>
        <strain evidence="3">CECT 8411</strain>
    </source>
</reference>
<dbReference type="Gene3D" id="3.90.25.10">
    <property type="entry name" value="UDP-galactose 4-epimerase, domain 1"/>
    <property type="match status" value="1"/>
</dbReference>
<dbReference type="PANTHER" id="PTHR43245">
    <property type="entry name" value="BIFUNCTIONAL POLYMYXIN RESISTANCE PROTEIN ARNA"/>
    <property type="match status" value="1"/>
</dbReference>
<proteinExistence type="predicted"/>
<sequence length="309" mass="33017">MARYLVTGGAGFIGSHLVDHLVEAGHEVVVLDNLSTGARFNLPPQVDLVQGDIAEFENLPALIARVNGCFHLAAIASVQQYQEGWAKAAKVNFYGSVRVLEAAARANVPVVYASSAAIYGNNPLQPLIETTMSRPISGYGVDKLAMEHHAEALKTTIGLRATGLRFFNVYGPRQVPGSPYSGVISIFLNRLAAGQPITVFGDGEQARDFVYVSDVAGALMRAMSWTAAGNCGVFNICRGEAITLNDLIRVLAGVLECAPEIRYEESRAGDIRISLGSSVAAAERLGFTGNVALEEGLRYTADWARKSSQ</sequence>